<evidence type="ECO:0000313" key="4">
    <source>
        <dbReference type="EMBL" id="TCS48740.1"/>
    </source>
</evidence>
<dbReference type="InterPro" id="IPR011049">
    <property type="entry name" value="Serralysin-like_metalloprot_C"/>
</dbReference>
<dbReference type="InterPro" id="IPR050557">
    <property type="entry name" value="RTX_toxin/Mannuronan_C5-epim"/>
</dbReference>
<dbReference type="AlphaFoldDB" id="A0A4R3IL12"/>
<name>A0A4R3IL12_9RHOB</name>
<dbReference type="RefSeq" id="WP_132248976.1">
    <property type="nucleotide sequence ID" value="NZ_SLZU01000054.1"/>
</dbReference>
<keyword evidence="5" id="KW-1185">Reference proteome</keyword>
<gene>
    <name evidence="4" type="ORF">EDD52_1544</name>
</gene>
<evidence type="ECO:0000313" key="5">
    <source>
        <dbReference type="Proteomes" id="UP000295696"/>
    </source>
</evidence>
<protein>
    <submittedName>
        <fullName evidence="4">Hemolysin type calcium-binding protein</fullName>
    </submittedName>
</protein>
<evidence type="ECO:0000256" key="3">
    <source>
        <dbReference type="SAM" id="MobiDB-lite"/>
    </source>
</evidence>
<comment type="subcellular location">
    <subcellularLocation>
        <location evidence="1">Secreted</location>
    </subcellularLocation>
</comment>
<dbReference type="GO" id="GO:0005509">
    <property type="term" value="F:calcium ion binding"/>
    <property type="evidence" value="ECO:0007669"/>
    <property type="project" value="InterPro"/>
</dbReference>
<dbReference type="InterPro" id="IPR017853">
    <property type="entry name" value="GH"/>
</dbReference>
<dbReference type="PANTHER" id="PTHR38340">
    <property type="entry name" value="S-LAYER PROTEIN"/>
    <property type="match status" value="1"/>
</dbReference>
<dbReference type="GO" id="GO:0005576">
    <property type="term" value="C:extracellular region"/>
    <property type="evidence" value="ECO:0007669"/>
    <property type="project" value="UniProtKB-SubCell"/>
</dbReference>
<keyword evidence="2" id="KW-0964">Secreted</keyword>
<dbReference type="PANTHER" id="PTHR38340:SF1">
    <property type="entry name" value="S-LAYER PROTEIN"/>
    <property type="match status" value="1"/>
</dbReference>
<evidence type="ECO:0000256" key="1">
    <source>
        <dbReference type="ARBA" id="ARBA00004613"/>
    </source>
</evidence>
<feature type="compositionally biased region" description="Basic and acidic residues" evidence="3">
    <location>
        <begin position="504"/>
        <end position="517"/>
    </location>
</feature>
<organism evidence="4 5">
    <name type="scientific">Primorskyibacter sedentarius</name>
    <dbReference type="NCBI Taxonomy" id="745311"/>
    <lineage>
        <taxon>Bacteria</taxon>
        <taxon>Pseudomonadati</taxon>
        <taxon>Pseudomonadota</taxon>
        <taxon>Alphaproteobacteria</taxon>
        <taxon>Rhodobacterales</taxon>
        <taxon>Roseobacteraceae</taxon>
        <taxon>Primorskyibacter</taxon>
    </lineage>
</organism>
<reference evidence="4 5" key="1">
    <citation type="submission" date="2019-03" db="EMBL/GenBank/DDBJ databases">
        <title>Genomic Encyclopedia of Type Strains, Phase IV (KMG-IV): sequencing the most valuable type-strain genomes for metagenomic binning, comparative biology and taxonomic classification.</title>
        <authorList>
            <person name="Goeker M."/>
        </authorList>
    </citation>
    <scope>NUCLEOTIDE SEQUENCE [LARGE SCALE GENOMIC DNA]</scope>
    <source>
        <strain evidence="4 5">DSM 104836</strain>
    </source>
</reference>
<sequence>MSSIQIGIENFGFSSQTLSSDHLGANLLFHSDRVTGNSDFDEVVAKTSVNFIRYPGGTISEEYFDIVNPNSKDQSNVIDILTGNRNVRTRDDLVALEDFLTYSNAISSRASIVLPTFRYFDQYTGQVSQEAEAEIRSFISNLLNDVYGSTKNLVLEIGNEWYQNRFDWSVDEFGITQATIASWIDDEARKLGLRESVTILAQAGRSQTDNNVLSSFFQGNAQKTIDGVLTHLYGTNSTGDPLGIGSGIRNRLDSINDAWSSVLGLDFELAVTEWNVGENGEDDTTINGLMRLAPLMRIYGEMLIGGVDLAMIWSIQTNGPAGLSGAEGTGSDLSPTGLFYSMISHSIQGMRLVDTGNEYRLRDAAGETVGYTYSFAEDKNLVSYFVSGIEDEIALTVDLTEFKNSDAYVYATVLGSTPGDSGTEYWSSASLQHLTAIDLSSDNGWEFIHVLNPYEMVELHVVVGEGVSISGDTQSAIADSFVGSRYSDQLSGGAGDDTLFGAEGEDRLSGEKDHDTLEGGQDNDTLLGGHGHDYLSGGSGDDFLDGGDWNDTIVSGEGRDTLIGGDGDDLLQMDGGGGIANGGAGQDTLSFLDSSAGVTIWVGEGMVELNNFDTVKFSGIEIFQGSPFSDRVSVISDAGQFFGGDGDDKFEALGGARNTIWAEDGDDIIHIYSSEDSRYFGGSGDDYFKTFSGTTSLIGESGDDRFYLYSAERDQLIFRAGDGADSVVGFQVGLDQIELHGLGRNQMQITENSNGTLLDFGHEGSISLSGVSGFDIETDIFFIL</sequence>
<evidence type="ECO:0000256" key="2">
    <source>
        <dbReference type="ARBA" id="ARBA00022525"/>
    </source>
</evidence>
<feature type="region of interest" description="Disordered" evidence="3">
    <location>
        <begin position="493"/>
        <end position="528"/>
    </location>
</feature>
<dbReference type="PRINTS" id="PR00313">
    <property type="entry name" value="CABNDNGRPT"/>
</dbReference>
<comment type="caution">
    <text evidence="4">The sequence shown here is derived from an EMBL/GenBank/DDBJ whole genome shotgun (WGS) entry which is preliminary data.</text>
</comment>
<proteinExistence type="predicted"/>
<dbReference type="InterPro" id="IPR001343">
    <property type="entry name" value="Hemolysn_Ca-bd"/>
</dbReference>
<dbReference type="SUPFAM" id="SSF51445">
    <property type="entry name" value="(Trans)glycosidases"/>
    <property type="match status" value="1"/>
</dbReference>
<dbReference type="Gene3D" id="3.20.20.80">
    <property type="entry name" value="Glycosidases"/>
    <property type="match status" value="1"/>
</dbReference>
<dbReference type="Proteomes" id="UP000295696">
    <property type="component" value="Unassembled WGS sequence"/>
</dbReference>
<dbReference type="EMBL" id="SLZU01000054">
    <property type="protein sequence ID" value="TCS48740.1"/>
    <property type="molecule type" value="Genomic_DNA"/>
</dbReference>
<dbReference type="OrthoDB" id="5242885at2"/>
<dbReference type="InterPro" id="IPR018511">
    <property type="entry name" value="Hemolysin-typ_Ca-bd_CS"/>
</dbReference>
<dbReference type="Gene3D" id="2.150.10.10">
    <property type="entry name" value="Serralysin-like metalloprotease, C-terminal"/>
    <property type="match status" value="3"/>
</dbReference>
<dbReference type="SUPFAM" id="SSF51120">
    <property type="entry name" value="beta-Roll"/>
    <property type="match status" value="2"/>
</dbReference>
<accession>A0A4R3IL12</accession>
<dbReference type="PROSITE" id="PS00330">
    <property type="entry name" value="HEMOLYSIN_CALCIUM"/>
    <property type="match status" value="3"/>
</dbReference>
<dbReference type="Pfam" id="PF00353">
    <property type="entry name" value="HemolysinCabind"/>
    <property type="match status" value="4"/>
</dbReference>